<proteinExistence type="predicted"/>
<evidence type="ECO:0000256" key="1">
    <source>
        <dbReference type="SAM" id="MobiDB-lite"/>
    </source>
</evidence>
<protein>
    <submittedName>
        <fullName evidence="3">Uncharacterized protein</fullName>
    </submittedName>
</protein>
<sequence>MHQDTEEGEGKDDAEVFSEHPPVCHHRVLWRPDYALRLHTSSVGEQKDEMISEGYREHPVLTHGSVAHAYRSDERRANRVLGSSLLDDLVKIQLVSSPIRRRKARTRRIPRQCQQRQSRDSDKLQQDCGPAAAIGALLSLNPHKVTTSQELAELNDEELSVSALSELSKQTHVGIAVGITGTAVEEGRKVSTSIKRAIHYTLGTNISQMLCLLITSCIPNQPPRNTKKNIFTSNFFIRTMYCGVINATAAVLYLNLVDLKESSIRLRVFKDMDWLQIMACLILIGLQALLVYDQPTIPRESELRNVVSSNLSFASPASTESHPAVTSKFFSPPDAVPLTTTYNKKN</sequence>
<reference evidence="3 4" key="1">
    <citation type="journal article" date="2022" name="bioRxiv">
        <title>Genomics of Preaxostyla Flagellates Illuminates Evolutionary Transitions and the Path Towards Mitochondrial Loss.</title>
        <authorList>
            <person name="Novak L.V.F."/>
            <person name="Treitli S.C."/>
            <person name="Pyrih J."/>
            <person name="Halakuc P."/>
            <person name="Pipaliya S.V."/>
            <person name="Vacek V."/>
            <person name="Brzon O."/>
            <person name="Soukal P."/>
            <person name="Eme L."/>
            <person name="Dacks J.B."/>
            <person name="Karnkowska A."/>
            <person name="Elias M."/>
            <person name="Hampl V."/>
        </authorList>
    </citation>
    <scope>NUCLEOTIDE SEQUENCE [LARGE SCALE GENOMIC DNA]</scope>
    <source>
        <strain evidence="3">NAU3</strain>
        <tissue evidence="3">Gut</tissue>
    </source>
</reference>
<dbReference type="EMBL" id="JARBJD010000236">
    <property type="protein sequence ID" value="KAK2946137.1"/>
    <property type="molecule type" value="Genomic_DNA"/>
</dbReference>
<dbReference type="SUPFAM" id="SSF81665">
    <property type="entry name" value="Calcium ATPase, transmembrane domain M"/>
    <property type="match status" value="1"/>
</dbReference>
<dbReference type="Gene3D" id="1.20.1110.10">
    <property type="entry name" value="Calcium-transporting ATPase, transmembrane domain"/>
    <property type="match status" value="1"/>
</dbReference>
<evidence type="ECO:0000313" key="4">
    <source>
        <dbReference type="Proteomes" id="UP001281761"/>
    </source>
</evidence>
<evidence type="ECO:0000256" key="2">
    <source>
        <dbReference type="SAM" id="Phobius"/>
    </source>
</evidence>
<name>A0ABQ9X5D7_9EUKA</name>
<dbReference type="InterPro" id="IPR023298">
    <property type="entry name" value="ATPase_P-typ_TM_dom_sf"/>
</dbReference>
<feature type="transmembrane region" description="Helical" evidence="2">
    <location>
        <begin position="274"/>
        <end position="292"/>
    </location>
</feature>
<keyword evidence="2" id="KW-0812">Transmembrane</keyword>
<evidence type="ECO:0000313" key="3">
    <source>
        <dbReference type="EMBL" id="KAK2946137.1"/>
    </source>
</evidence>
<gene>
    <name evidence="3" type="ORF">BLNAU_18929</name>
</gene>
<feature type="region of interest" description="Disordered" evidence="1">
    <location>
        <begin position="101"/>
        <end position="126"/>
    </location>
</feature>
<feature type="compositionally biased region" description="Basic residues" evidence="1">
    <location>
        <begin position="101"/>
        <end position="110"/>
    </location>
</feature>
<keyword evidence="2" id="KW-0472">Membrane</keyword>
<comment type="caution">
    <text evidence="3">The sequence shown here is derived from an EMBL/GenBank/DDBJ whole genome shotgun (WGS) entry which is preliminary data.</text>
</comment>
<accession>A0ABQ9X5D7</accession>
<keyword evidence="4" id="KW-1185">Reference proteome</keyword>
<keyword evidence="2" id="KW-1133">Transmembrane helix</keyword>
<feature type="transmembrane region" description="Helical" evidence="2">
    <location>
        <begin position="235"/>
        <end position="254"/>
    </location>
</feature>
<dbReference type="Proteomes" id="UP001281761">
    <property type="component" value="Unassembled WGS sequence"/>
</dbReference>
<organism evidence="3 4">
    <name type="scientific">Blattamonas nauphoetae</name>
    <dbReference type="NCBI Taxonomy" id="2049346"/>
    <lineage>
        <taxon>Eukaryota</taxon>
        <taxon>Metamonada</taxon>
        <taxon>Preaxostyla</taxon>
        <taxon>Oxymonadida</taxon>
        <taxon>Blattamonas</taxon>
    </lineage>
</organism>